<evidence type="ECO:0000256" key="7">
    <source>
        <dbReference type="SAM" id="MobiDB-lite"/>
    </source>
</evidence>
<evidence type="ECO:0000256" key="3">
    <source>
        <dbReference type="ARBA" id="ARBA00022692"/>
    </source>
</evidence>
<feature type="transmembrane region" description="Helical" evidence="8">
    <location>
        <begin position="1135"/>
        <end position="1154"/>
    </location>
</feature>
<evidence type="ECO:0000256" key="2">
    <source>
        <dbReference type="ARBA" id="ARBA00022475"/>
    </source>
</evidence>
<dbReference type="OrthoDB" id="5137249at2"/>
<keyword evidence="3 8" id="KW-0812">Transmembrane</keyword>
<dbReference type="RefSeq" id="WP_073274843.1">
    <property type="nucleotide sequence ID" value="NZ_FRAC01000009.1"/>
</dbReference>
<feature type="coiled-coil region" evidence="6">
    <location>
        <begin position="489"/>
        <end position="578"/>
    </location>
</feature>
<feature type="domain" description="ABC3 transporter permease C-terminal" evidence="9">
    <location>
        <begin position="685"/>
        <end position="797"/>
    </location>
</feature>
<name>A0A1M6PTS0_9FIRM</name>
<feature type="transmembrane region" description="Helical" evidence="8">
    <location>
        <begin position="21"/>
        <end position="41"/>
    </location>
</feature>
<feature type="coiled-coil region" evidence="6">
    <location>
        <begin position="261"/>
        <end position="306"/>
    </location>
</feature>
<proteinExistence type="predicted"/>
<evidence type="ECO:0000259" key="10">
    <source>
        <dbReference type="Pfam" id="PF12704"/>
    </source>
</evidence>
<dbReference type="GO" id="GO:0005886">
    <property type="term" value="C:plasma membrane"/>
    <property type="evidence" value="ECO:0007669"/>
    <property type="project" value="UniProtKB-SubCell"/>
</dbReference>
<evidence type="ECO:0000313" key="11">
    <source>
        <dbReference type="EMBL" id="SHK11308.1"/>
    </source>
</evidence>
<keyword evidence="5 8" id="KW-0472">Membrane</keyword>
<dbReference type="EMBL" id="FRAC01000009">
    <property type="protein sequence ID" value="SHK11308.1"/>
    <property type="molecule type" value="Genomic_DNA"/>
</dbReference>
<evidence type="ECO:0000256" key="8">
    <source>
        <dbReference type="SAM" id="Phobius"/>
    </source>
</evidence>
<feature type="transmembrane region" description="Helical" evidence="8">
    <location>
        <begin position="682"/>
        <end position="702"/>
    </location>
</feature>
<feature type="compositionally biased region" description="Basic and acidic residues" evidence="7">
    <location>
        <begin position="591"/>
        <end position="618"/>
    </location>
</feature>
<dbReference type="STRING" id="1121322.SAMN02745136_01728"/>
<keyword evidence="2" id="KW-1003">Cell membrane</keyword>
<evidence type="ECO:0000256" key="6">
    <source>
        <dbReference type="SAM" id="Coils"/>
    </source>
</evidence>
<evidence type="ECO:0000256" key="4">
    <source>
        <dbReference type="ARBA" id="ARBA00022989"/>
    </source>
</evidence>
<dbReference type="Proteomes" id="UP000184386">
    <property type="component" value="Unassembled WGS sequence"/>
</dbReference>
<dbReference type="PANTHER" id="PTHR30287">
    <property type="entry name" value="MEMBRANE COMPONENT OF PREDICTED ABC SUPERFAMILY METABOLITE UPTAKE TRANSPORTER"/>
    <property type="match status" value="1"/>
</dbReference>
<accession>A0A1M6PTS0</accession>
<dbReference type="PANTHER" id="PTHR30287:SF1">
    <property type="entry name" value="INNER MEMBRANE PROTEIN"/>
    <property type="match status" value="1"/>
</dbReference>
<dbReference type="Pfam" id="PF02687">
    <property type="entry name" value="FtsX"/>
    <property type="match status" value="2"/>
</dbReference>
<dbReference type="Pfam" id="PF12704">
    <property type="entry name" value="MacB_PCD"/>
    <property type="match status" value="1"/>
</dbReference>
<evidence type="ECO:0000256" key="1">
    <source>
        <dbReference type="ARBA" id="ARBA00004651"/>
    </source>
</evidence>
<dbReference type="AlphaFoldDB" id="A0A1M6PTS0"/>
<keyword evidence="12" id="KW-1185">Reference proteome</keyword>
<feature type="transmembrane region" description="Helical" evidence="8">
    <location>
        <begin position="851"/>
        <end position="871"/>
    </location>
</feature>
<evidence type="ECO:0000256" key="5">
    <source>
        <dbReference type="ARBA" id="ARBA00023136"/>
    </source>
</evidence>
<evidence type="ECO:0000259" key="9">
    <source>
        <dbReference type="Pfam" id="PF02687"/>
    </source>
</evidence>
<evidence type="ECO:0000313" key="12">
    <source>
        <dbReference type="Proteomes" id="UP000184386"/>
    </source>
</evidence>
<feature type="transmembrane region" description="Helical" evidence="8">
    <location>
        <begin position="1083"/>
        <end position="1102"/>
    </location>
</feature>
<feature type="transmembrane region" description="Helical" evidence="8">
    <location>
        <begin position="733"/>
        <end position="753"/>
    </location>
</feature>
<dbReference type="InterPro" id="IPR025857">
    <property type="entry name" value="MacB_PCD"/>
</dbReference>
<dbReference type="InterPro" id="IPR038766">
    <property type="entry name" value="Membrane_comp_ABC_pdt"/>
</dbReference>
<feature type="region of interest" description="Disordered" evidence="7">
    <location>
        <begin position="591"/>
        <end position="641"/>
    </location>
</feature>
<feature type="domain" description="MacB-like periplasmic core" evidence="10">
    <location>
        <begin position="852"/>
        <end position="1056"/>
    </location>
</feature>
<keyword evidence="6" id="KW-0175">Coiled coil</keyword>
<reference evidence="11 12" key="1">
    <citation type="submission" date="2016-11" db="EMBL/GenBank/DDBJ databases">
        <authorList>
            <person name="Jaros S."/>
            <person name="Januszkiewicz K."/>
            <person name="Wedrychowicz H."/>
        </authorList>
    </citation>
    <scope>NUCLEOTIDE SEQUENCE [LARGE SCALE GENOMIC DNA]</scope>
    <source>
        <strain evidence="11 12">DSM 15929</strain>
    </source>
</reference>
<dbReference type="InterPro" id="IPR003838">
    <property type="entry name" value="ABC3_permease_C"/>
</dbReference>
<keyword evidence="4 8" id="KW-1133">Transmembrane helix</keyword>
<protein>
    <submittedName>
        <fullName evidence="11">Putative ABC transport system permease protein</fullName>
    </submittedName>
</protein>
<comment type="subcellular location">
    <subcellularLocation>
        <location evidence="1">Cell membrane</location>
        <topology evidence="1">Multi-pass membrane protein</topology>
    </subcellularLocation>
</comment>
<feature type="compositionally biased region" description="Basic and acidic residues" evidence="7">
    <location>
        <begin position="625"/>
        <end position="641"/>
    </location>
</feature>
<feature type="domain" description="ABC3 transporter permease C-terminal" evidence="9">
    <location>
        <begin position="1086"/>
        <end position="1188"/>
    </location>
</feature>
<feature type="transmembrane region" description="Helical" evidence="8">
    <location>
        <begin position="773"/>
        <end position="792"/>
    </location>
</feature>
<organism evidence="11 12">
    <name type="scientific">Anaerocolumna jejuensis DSM 15929</name>
    <dbReference type="NCBI Taxonomy" id="1121322"/>
    <lineage>
        <taxon>Bacteria</taxon>
        <taxon>Bacillati</taxon>
        <taxon>Bacillota</taxon>
        <taxon>Clostridia</taxon>
        <taxon>Lachnospirales</taxon>
        <taxon>Lachnospiraceae</taxon>
        <taxon>Anaerocolumna</taxon>
    </lineage>
</organism>
<feature type="transmembrane region" description="Helical" evidence="8">
    <location>
        <begin position="1174"/>
        <end position="1191"/>
    </location>
</feature>
<sequence length="1212" mass="134319">MKSVSFQKSARRAVKSTATRFISIALISFLGAGIFAGLAAVSPNMKRVGDEYYDKQNVMDIRMLSTYGFTEEDISAIRNTEGVLGVMASYTVDATGTAGDKDYAFRLNGLSNTKDPEAEDYINQLKLIDGKWPKNSNEAIIVRPSIGLKNITIGSTISLDSASNNSIPDTLGRTDYTISGIAETPYYLSFMQGNTSVGSGSVDYVLYVPESNFIIDSYTDLYVTIEGAKEKNAFEQEYFQQIDATADRLKVLAGQRETLRYEKFRSDLADARKEYAKKVKEVNGKLANAEEKLTDGRKTLADAKEQYAGSLAEYNTRKGEADKKLTDARIKLEGAAVQIAEGDRGLSAKQKELYSAEAQLKTAREKLDNGWREYYARETEFTDNKSLLSQNKKALDRAQAQYDAGVKAAESSTGMTLEQIEAALPSMKKQLEISQSQYDSLSQLAALKAARDAGAPDSKEYAEWNAKYQQALRGAGLTEQQAAQQIGQLDSLKMQLDTSRKQYENLLSLVSSKDNLAKKWEEYYGANTKLKKAGTELAAAKKKLSSEEAEYSAKTAELKRARVQLQSAESKLTAAKQSYQTGLLEYNKQKSEADTKLADGRKGLRDARSKIEDGEKKIAGSQQEYDDKKAEADGKLSDGKQEIEDASKKLSDLGEPKWYVLDRDMNESFVTYNDDAGRMHDLATVFPVIFFLVAALVCLTTMTRMVDEDRTLIGTFKALGYSNGKIAGRYLKYAASASIVGSIAGVLLGFWLLPTIIWNAYNIVFALPQLTPAFYTGIAFISIFATVFIITLSTGIAAKKILVESSAELMRPKAPKSGKRVLLEYVKPIWNNLSFTKKVTVRNLGLNKKRLVMTLIGIIGCTALVVTAFGAKNAVRTLLDKQFDGIFHYNVTVGFNEKAPSDELFSLLADKTYFEQSTIVLRKSAEAGLSDDDRNTSNVYIIAAKDAESFTNFVTLTNPESKNDIAFHQDSAIVTEKLSMNLNVGIGDTIKVKYLDDNKYHSVTITGITNNYAFNYVYLGSRAYEKVFGEAPDYNQFFAVAKDSHSKDEIKDYLTTASDTGIISFTDDLMGNIRTSINSVNNIIWILIIAAGLLAFVVLYNLTNINIGERQRELATLKVLGFYDKETYSYIFRETVVLSIIGCLLGLFGGIFLYRAVISTVEPDMILLTRELTWQGYMGAGILTLFFTWVVNQCMKPRIKNIDMLESLKSVD</sequence>
<gene>
    <name evidence="11" type="ORF">SAMN02745136_01728</name>
</gene>